<dbReference type="SUPFAM" id="SSF101473">
    <property type="entry name" value="DhaL-like"/>
    <property type="match status" value="1"/>
</dbReference>
<dbReference type="Proteomes" id="UP000272490">
    <property type="component" value="Unassembled WGS sequence"/>
</dbReference>
<proteinExistence type="predicted"/>
<comment type="caution">
    <text evidence="4">The sequence shown here is derived from an EMBL/GenBank/DDBJ whole genome shotgun (WGS) entry which is preliminary data.</text>
</comment>
<dbReference type="InterPro" id="IPR050861">
    <property type="entry name" value="Dihydroxyacetone_Kinase"/>
</dbReference>
<sequence length="212" mass="22551">MTEIRIEDFPELFESIAKVFVEKKDELCAMDANMGDGDLGLTMSKGYSAMPDLIRENTVENNVGKTLFKAGMKMASVVPSTMGTLMASGIMEAGKSLNEKDKIDAKDLALYFESFAAGIKKRGKCEAGDRTIYDALVVAGERAKEAENGSLFDVASAALKGAEEGVEATKDMLPKFGKAAVFSAKAKGIADQGAVAGYLMVKGVCLFLESKS</sequence>
<dbReference type="PANTHER" id="PTHR28629:SF4">
    <property type="entry name" value="TRIOKINASE_FMN CYCLASE"/>
    <property type="match status" value="1"/>
</dbReference>
<dbReference type="OrthoDB" id="9800291at2"/>
<evidence type="ECO:0000259" key="3">
    <source>
        <dbReference type="PROSITE" id="PS51480"/>
    </source>
</evidence>
<evidence type="ECO:0000256" key="1">
    <source>
        <dbReference type="ARBA" id="ARBA00022679"/>
    </source>
</evidence>
<dbReference type="GO" id="GO:0005829">
    <property type="term" value="C:cytosol"/>
    <property type="evidence" value="ECO:0007669"/>
    <property type="project" value="TreeGrafter"/>
</dbReference>
<feature type="domain" description="DhaL" evidence="3">
    <location>
        <begin position="7"/>
        <end position="206"/>
    </location>
</feature>
<reference evidence="4 5" key="1">
    <citation type="submission" date="2018-11" db="EMBL/GenBank/DDBJ databases">
        <title>Genome sequencing of Lachnoanaerobaculum sp. KCOM 2030 (= ChDC B114).</title>
        <authorList>
            <person name="Kook J.-K."/>
            <person name="Park S.-N."/>
            <person name="Lim Y.K."/>
        </authorList>
    </citation>
    <scope>NUCLEOTIDE SEQUENCE [LARGE SCALE GENOMIC DNA]</scope>
    <source>
        <strain evidence="4 5">KCOM 2030</strain>
    </source>
</reference>
<dbReference type="Pfam" id="PF02734">
    <property type="entry name" value="Dak2"/>
    <property type="match status" value="1"/>
</dbReference>
<evidence type="ECO:0000313" key="5">
    <source>
        <dbReference type="Proteomes" id="UP000272490"/>
    </source>
</evidence>
<gene>
    <name evidence="4" type="ORF">EHV10_14075</name>
</gene>
<dbReference type="PANTHER" id="PTHR28629">
    <property type="entry name" value="TRIOKINASE/FMN CYCLASE"/>
    <property type="match status" value="1"/>
</dbReference>
<dbReference type="PROSITE" id="PS51480">
    <property type="entry name" value="DHAL"/>
    <property type="match status" value="1"/>
</dbReference>
<dbReference type="Gene3D" id="1.25.40.340">
    <property type="match status" value="1"/>
</dbReference>
<dbReference type="GO" id="GO:0019563">
    <property type="term" value="P:glycerol catabolic process"/>
    <property type="evidence" value="ECO:0007669"/>
    <property type="project" value="TreeGrafter"/>
</dbReference>
<dbReference type="EMBL" id="RRCO01000008">
    <property type="protein sequence ID" value="RRJ24273.1"/>
    <property type="molecule type" value="Genomic_DNA"/>
</dbReference>
<dbReference type="GO" id="GO:0004371">
    <property type="term" value="F:glycerone kinase activity"/>
    <property type="evidence" value="ECO:0007669"/>
    <property type="project" value="InterPro"/>
</dbReference>
<evidence type="ECO:0000313" key="4">
    <source>
        <dbReference type="EMBL" id="RRJ24273.1"/>
    </source>
</evidence>
<dbReference type="RefSeq" id="WP_128675195.1">
    <property type="nucleotide sequence ID" value="NZ_RRCO01000008.1"/>
</dbReference>
<dbReference type="SMART" id="SM01120">
    <property type="entry name" value="Dak2"/>
    <property type="match status" value="1"/>
</dbReference>
<dbReference type="InterPro" id="IPR036117">
    <property type="entry name" value="DhaL_dom_sf"/>
</dbReference>
<evidence type="ECO:0000256" key="2">
    <source>
        <dbReference type="ARBA" id="ARBA00022777"/>
    </source>
</evidence>
<dbReference type="InterPro" id="IPR004007">
    <property type="entry name" value="DhaL_dom"/>
</dbReference>
<dbReference type="AlphaFoldDB" id="A0A3P3QVB9"/>
<organism evidence="4 5">
    <name type="scientific">Lachnoanaerobaculum gingivalis</name>
    <dbReference type="NCBI Taxonomy" id="2490855"/>
    <lineage>
        <taxon>Bacteria</taxon>
        <taxon>Bacillati</taxon>
        <taxon>Bacillota</taxon>
        <taxon>Clostridia</taxon>
        <taxon>Lachnospirales</taxon>
        <taxon>Lachnospiraceae</taxon>
        <taxon>Lachnoanaerobaculum</taxon>
    </lineage>
</organism>
<accession>A0A3P3QVB9</accession>
<protein>
    <submittedName>
        <fullName evidence="4">Dihydroxyacetone kinase subunit L</fullName>
    </submittedName>
</protein>
<name>A0A3P3QVB9_9FIRM</name>
<keyword evidence="1" id="KW-0808">Transferase</keyword>
<keyword evidence="5" id="KW-1185">Reference proteome</keyword>
<keyword evidence="2 4" id="KW-0418">Kinase</keyword>